<evidence type="ECO:0000256" key="6">
    <source>
        <dbReference type="SAM" id="MobiDB-lite"/>
    </source>
</evidence>
<feature type="transmembrane region" description="Helical" evidence="7">
    <location>
        <begin position="122"/>
        <end position="143"/>
    </location>
</feature>
<evidence type="ECO:0000313" key="9">
    <source>
        <dbReference type="EMBL" id="SEG89788.1"/>
    </source>
</evidence>
<feature type="transmembrane region" description="Helical" evidence="7">
    <location>
        <begin position="33"/>
        <end position="53"/>
    </location>
</feature>
<accession>A0A1H6DWZ3</accession>
<dbReference type="InterPro" id="IPR050638">
    <property type="entry name" value="AA-Vitamin_Transporters"/>
</dbReference>
<dbReference type="EMBL" id="FNVO01000024">
    <property type="protein sequence ID" value="SEG89788.1"/>
    <property type="molecule type" value="Genomic_DNA"/>
</dbReference>
<comment type="subcellular location">
    <subcellularLocation>
        <location evidence="1">Membrane</location>
        <topology evidence="1">Multi-pass membrane protein</topology>
    </subcellularLocation>
</comment>
<evidence type="ECO:0000256" key="7">
    <source>
        <dbReference type="SAM" id="Phobius"/>
    </source>
</evidence>
<sequence>MTPLAWAALVVVYLVWGSTYLGIEIVIETIPALVSGGMRFLVAAALLAAFLAVRHGPGVLRVSRRQLGSAALVGVLLLTGGNGMVAVAQQHISSGLAALLVAAVPLWLVMLRTLGGDRPPTATLAGVVTGFAGVALLSVLSGGEASGSVLGMAVVLFASLSWAVGSFLAGRLAMPGSSFTASVYEMAAGGLALLAIGFGRGERVDLTAVSGRSWLALGYLVVFGSLLAFTSYAWLLGNAPLSIVGTYAYVNPAVAVLLGALVLGEAVTWGMLAGGAFIVLGVGIVVSTESRPRPAALQRRPDDAPAVEDVALETP</sequence>
<feature type="transmembrane region" description="Helical" evidence="7">
    <location>
        <begin position="65"/>
        <end position="85"/>
    </location>
</feature>
<name>A0A1H6DWZ3_9ACTN</name>
<evidence type="ECO:0000256" key="4">
    <source>
        <dbReference type="ARBA" id="ARBA00022989"/>
    </source>
</evidence>
<dbReference type="SUPFAM" id="SSF103481">
    <property type="entry name" value="Multidrug resistance efflux transporter EmrE"/>
    <property type="match status" value="2"/>
</dbReference>
<evidence type="ECO:0000259" key="8">
    <source>
        <dbReference type="Pfam" id="PF00892"/>
    </source>
</evidence>
<evidence type="ECO:0000256" key="5">
    <source>
        <dbReference type="ARBA" id="ARBA00023136"/>
    </source>
</evidence>
<dbReference type="PANTHER" id="PTHR32322">
    <property type="entry name" value="INNER MEMBRANE TRANSPORTER"/>
    <property type="match status" value="1"/>
</dbReference>
<feature type="transmembrane region" description="Helical" evidence="7">
    <location>
        <begin position="213"/>
        <end position="235"/>
    </location>
</feature>
<protein>
    <submittedName>
        <fullName evidence="9">Threonine/homoserine efflux transporter RhtA</fullName>
    </submittedName>
</protein>
<feature type="transmembrane region" description="Helical" evidence="7">
    <location>
        <begin position="91"/>
        <end position="110"/>
    </location>
</feature>
<evidence type="ECO:0000256" key="1">
    <source>
        <dbReference type="ARBA" id="ARBA00004141"/>
    </source>
</evidence>
<feature type="transmembrane region" description="Helical" evidence="7">
    <location>
        <begin position="269"/>
        <end position="288"/>
    </location>
</feature>
<feature type="transmembrane region" description="Helical" evidence="7">
    <location>
        <begin position="247"/>
        <end position="263"/>
    </location>
</feature>
<dbReference type="InterPro" id="IPR037185">
    <property type="entry name" value="EmrE-like"/>
</dbReference>
<organism evidence="9 10">
    <name type="scientific">Thermomonospora echinospora</name>
    <dbReference type="NCBI Taxonomy" id="1992"/>
    <lineage>
        <taxon>Bacteria</taxon>
        <taxon>Bacillati</taxon>
        <taxon>Actinomycetota</taxon>
        <taxon>Actinomycetes</taxon>
        <taxon>Streptosporangiales</taxon>
        <taxon>Thermomonosporaceae</taxon>
        <taxon>Thermomonospora</taxon>
    </lineage>
</organism>
<keyword evidence="3 7" id="KW-0812">Transmembrane</keyword>
<feature type="transmembrane region" description="Helical" evidence="7">
    <location>
        <begin position="181"/>
        <end position="201"/>
    </location>
</feature>
<keyword evidence="4 7" id="KW-1133">Transmembrane helix</keyword>
<proteinExistence type="inferred from homology"/>
<dbReference type="AlphaFoldDB" id="A0A1H6DWZ3"/>
<dbReference type="PANTHER" id="PTHR32322:SF2">
    <property type="entry name" value="EAMA DOMAIN-CONTAINING PROTEIN"/>
    <property type="match status" value="1"/>
</dbReference>
<keyword evidence="10" id="KW-1185">Reference proteome</keyword>
<reference evidence="10" key="1">
    <citation type="submission" date="2016-10" db="EMBL/GenBank/DDBJ databases">
        <authorList>
            <person name="Varghese N."/>
            <person name="Submissions S."/>
        </authorList>
    </citation>
    <scope>NUCLEOTIDE SEQUENCE [LARGE SCALE GENOMIC DNA]</scope>
    <source>
        <strain evidence="10">DSM 43163</strain>
    </source>
</reference>
<keyword evidence="5 7" id="KW-0472">Membrane</keyword>
<dbReference type="Pfam" id="PF00892">
    <property type="entry name" value="EamA"/>
    <property type="match status" value="2"/>
</dbReference>
<evidence type="ECO:0000256" key="3">
    <source>
        <dbReference type="ARBA" id="ARBA00022692"/>
    </source>
</evidence>
<evidence type="ECO:0000256" key="2">
    <source>
        <dbReference type="ARBA" id="ARBA00007362"/>
    </source>
</evidence>
<dbReference type="Proteomes" id="UP000236723">
    <property type="component" value="Unassembled WGS sequence"/>
</dbReference>
<feature type="domain" description="EamA" evidence="8">
    <location>
        <begin position="9"/>
        <end position="138"/>
    </location>
</feature>
<dbReference type="InterPro" id="IPR000620">
    <property type="entry name" value="EamA_dom"/>
</dbReference>
<feature type="domain" description="EamA" evidence="8">
    <location>
        <begin position="150"/>
        <end position="286"/>
    </location>
</feature>
<gene>
    <name evidence="9" type="ORF">SAMN04489712_12465</name>
</gene>
<feature type="region of interest" description="Disordered" evidence="6">
    <location>
        <begin position="295"/>
        <end position="315"/>
    </location>
</feature>
<dbReference type="GO" id="GO:0016020">
    <property type="term" value="C:membrane"/>
    <property type="evidence" value="ECO:0007669"/>
    <property type="project" value="UniProtKB-SubCell"/>
</dbReference>
<comment type="similarity">
    <text evidence="2">Belongs to the EamA transporter family.</text>
</comment>
<evidence type="ECO:0000313" key="10">
    <source>
        <dbReference type="Proteomes" id="UP000236723"/>
    </source>
</evidence>
<dbReference type="Gene3D" id="1.10.3730.20">
    <property type="match status" value="1"/>
</dbReference>
<feature type="transmembrane region" description="Helical" evidence="7">
    <location>
        <begin position="149"/>
        <end position="169"/>
    </location>
</feature>